<organism evidence="1 2">
    <name type="scientific">Rattus norvegicus</name>
    <name type="common">Rat</name>
    <dbReference type="NCBI Taxonomy" id="10116"/>
    <lineage>
        <taxon>Eukaryota</taxon>
        <taxon>Metazoa</taxon>
        <taxon>Chordata</taxon>
        <taxon>Craniata</taxon>
        <taxon>Vertebrata</taxon>
        <taxon>Euteleostomi</taxon>
        <taxon>Mammalia</taxon>
        <taxon>Eutheria</taxon>
        <taxon>Euarchontoglires</taxon>
        <taxon>Glires</taxon>
        <taxon>Rodentia</taxon>
        <taxon>Myomorpha</taxon>
        <taxon>Muroidea</taxon>
        <taxon>Muridae</taxon>
        <taxon>Murinae</taxon>
        <taxon>Rattus</taxon>
    </lineage>
</organism>
<evidence type="ECO:0000313" key="2">
    <source>
        <dbReference type="Proteomes" id="UP000234681"/>
    </source>
</evidence>
<accession>A6JPD6</accession>
<dbReference type="AlphaFoldDB" id="A6JPD6"/>
<proteinExistence type="predicted"/>
<reference evidence="2" key="1">
    <citation type="submission" date="2005-09" db="EMBL/GenBank/DDBJ databases">
        <authorList>
            <person name="Mural R.J."/>
            <person name="Li P.W."/>
            <person name="Adams M.D."/>
            <person name="Amanatides P.G."/>
            <person name="Baden-Tillson H."/>
            <person name="Barnstead M."/>
            <person name="Chin S.H."/>
            <person name="Dew I."/>
            <person name="Evans C.A."/>
            <person name="Ferriera S."/>
            <person name="Flanigan M."/>
            <person name="Fosler C."/>
            <person name="Glodek A."/>
            <person name="Gu Z."/>
            <person name="Holt R.A."/>
            <person name="Jennings D."/>
            <person name="Kraft C.L."/>
            <person name="Lu F."/>
            <person name="Nguyen T."/>
            <person name="Nusskern D.R."/>
            <person name="Pfannkoch C.M."/>
            <person name="Sitter C."/>
            <person name="Sutton G.G."/>
            <person name="Venter J.C."/>
            <person name="Wang Z."/>
            <person name="Woodage T."/>
            <person name="Zheng X.H."/>
            <person name="Zhong F."/>
        </authorList>
    </citation>
    <scope>NUCLEOTIDE SEQUENCE [LARGE SCALE GENOMIC DNA]</scope>
    <source>
        <strain>BN</strain>
        <strain evidence="2">Sprague-Dawley</strain>
    </source>
</reference>
<protein>
    <submittedName>
        <fullName evidence="1">RCG57281</fullName>
    </submittedName>
</protein>
<gene>
    <name evidence="1" type="ORF">rCG_57281</name>
</gene>
<dbReference type="EMBL" id="CH473994">
    <property type="protein sequence ID" value="EDL93808.1"/>
    <property type="molecule type" value="Genomic_DNA"/>
</dbReference>
<sequence length="76" mass="8515">MCALNYCSSTIPACHVPLPSWTLTVLSPKVGGNGYFGKVAFYILTRKIEESYKWILTLLRNSVGKKTFTRPIECSN</sequence>
<dbReference type="Proteomes" id="UP000234681">
    <property type="component" value="Chromosome 1"/>
</dbReference>
<name>A6JPD6_RAT</name>
<evidence type="ECO:0000313" key="1">
    <source>
        <dbReference type="EMBL" id="EDL93808.1"/>
    </source>
</evidence>